<evidence type="ECO:0000313" key="2">
    <source>
        <dbReference type="Proteomes" id="UP000193862"/>
    </source>
</evidence>
<organism evidence="1 2">
    <name type="scientific">Aquimixticola soesokkakensis</name>
    <dbReference type="NCBI Taxonomy" id="1519096"/>
    <lineage>
        <taxon>Bacteria</taxon>
        <taxon>Pseudomonadati</taxon>
        <taxon>Pseudomonadota</taxon>
        <taxon>Alphaproteobacteria</taxon>
        <taxon>Rhodobacterales</taxon>
        <taxon>Paracoccaceae</taxon>
        <taxon>Aquimixticola</taxon>
    </lineage>
</organism>
<gene>
    <name evidence="1" type="ORF">AQS8620_01949</name>
</gene>
<evidence type="ECO:0000313" key="1">
    <source>
        <dbReference type="EMBL" id="SLN47492.1"/>
    </source>
</evidence>
<name>A0A1Y5SUU8_9RHOB</name>
<sequence>MRAYPLQTHEMLFDAHWHAFRVFGGVPGRGIYDNMKTAVDRVGKGKQRDVNARFKAMASHYVFEPEFCNPAAGWEKGQVEKNVQDARNRMWQVMPVCADLAELNQWLEDRHATGVLPARHRPLDRDTAQGSTGVHR</sequence>
<accession>A0A1Y5SUU8</accession>
<dbReference type="EMBL" id="FWFS01000007">
    <property type="protein sequence ID" value="SLN47492.1"/>
    <property type="molecule type" value="Genomic_DNA"/>
</dbReference>
<protein>
    <submittedName>
        <fullName evidence="1">Integrase core domain protein</fullName>
    </submittedName>
</protein>
<proteinExistence type="predicted"/>
<dbReference type="Proteomes" id="UP000193862">
    <property type="component" value="Unassembled WGS sequence"/>
</dbReference>
<reference evidence="1 2" key="1">
    <citation type="submission" date="2017-03" db="EMBL/GenBank/DDBJ databases">
        <authorList>
            <person name="Afonso C.L."/>
            <person name="Miller P.J."/>
            <person name="Scott M.A."/>
            <person name="Spackman E."/>
            <person name="Goraichik I."/>
            <person name="Dimitrov K.M."/>
            <person name="Suarez D.L."/>
            <person name="Swayne D.E."/>
        </authorList>
    </citation>
    <scope>NUCLEOTIDE SEQUENCE [LARGE SCALE GENOMIC DNA]</scope>
    <source>
        <strain evidence="1 2">CECT 8620</strain>
    </source>
</reference>
<keyword evidence="2" id="KW-1185">Reference proteome</keyword>
<dbReference type="PANTHER" id="PTHR35004">
    <property type="entry name" value="TRANSPOSASE RV3428C-RELATED"/>
    <property type="match status" value="1"/>
</dbReference>
<dbReference type="AlphaFoldDB" id="A0A1Y5SUU8"/>
<dbReference type="PANTHER" id="PTHR35004:SF7">
    <property type="entry name" value="INTEGRASE PROTEIN"/>
    <property type="match status" value="1"/>
</dbReference>